<keyword evidence="14" id="KW-1185">Reference proteome</keyword>
<dbReference type="EMBL" id="CP013187">
    <property type="protein sequence ID" value="ALO41226.1"/>
    <property type="molecule type" value="Genomic_DNA"/>
</dbReference>
<dbReference type="PANTHER" id="PTHR10091:SF0">
    <property type="entry name" value="GALACTOSE MUTAROTASE"/>
    <property type="match status" value="1"/>
</dbReference>
<keyword evidence="7" id="KW-0119">Carbohydrate metabolism</keyword>
<comment type="pathway">
    <text evidence="2">Carbohydrate metabolism; hexose metabolism.</text>
</comment>
<evidence type="ECO:0000256" key="5">
    <source>
        <dbReference type="ARBA" id="ARBA00014165"/>
    </source>
</evidence>
<dbReference type="PATRIC" id="fig|161398.10.peg.721"/>
<dbReference type="RefSeq" id="WP_058028984.1">
    <property type="nucleotide sequence ID" value="NZ_CP013187.1"/>
</dbReference>
<evidence type="ECO:0000256" key="1">
    <source>
        <dbReference type="ARBA" id="ARBA00001614"/>
    </source>
</evidence>
<dbReference type="InterPro" id="IPR011013">
    <property type="entry name" value="Gal_mutarotase_sf_dom"/>
</dbReference>
<dbReference type="NCBIfam" id="NF008277">
    <property type="entry name" value="PRK11055.1"/>
    <property type="match status" value="1"/>
</dbReference>
<evidence type="ECO:0000256" key="6">
    <source>
        <dbReference type="ARBA" id="ARBA00023235"/>
    </source>
</evidence>
<evidence type="ECO:0000256" key="7">
    <source>
        <dbReference type="ARBA" id="ARBA00023277"/>
    </source>
</evidence>
<reference evidence="13 14" key="1">
    <citation type="submission" date="2015-11" db="EMBL/GenBank/DDBJ databases">
        <authorList>
            <person name="Zhang Y."/>
            <person name="Guo Z."/>
        </authorList>
    </citation>
    <scope>NUCLEOTIDE SEQUENCE [LARGE SCALE GENOMIC DNA]</scope>
    <source>
        <strain evidence="13 14">KCTC 12086</strain>
    </source>
</reference>
<evidence type="ECO:0000256" key="11">
    <source>
        <dbReference type="PIRSR" id="PIRSR005096-2"/>
    </source>
</evidence>
<keyword evidence="6" id="KW-0413">Isomerase</keyword>
<dbReference type="GO" id="GO:0030246">
    <property type="term" value="F:carbohydrate binding"/>
    <property type="evidence" value="ECO:0007669"/>
    <property type="project" value="InterPro"/>
</dbReference>
<dbReference type="InterPro" id="IPR047215">
    <property type="entry name" value="Galactose_mutarotase-like"/>
</dbReference>
<dbReference type="PANTHER" id="PTHR10091">
    <property type="entry name" value="ALDOSE-1-EPIMERASE"/>
    <property type="match status" value="1"/>
</dbReference>
<feature type="active site" description="Proton donor" evidence="10">
    <location>
        <position position="162"/>
    </location>
</feature>
<dbReference type="PROSITE" id="PS00545">
    <property type="entry name" value="ALDOSE_1_EPIMERASE"/>
    <property type="match status" value="1"/>
</dbReference>
<dbReference type="AlphaFoldDB" id="A0A0S2JYK3"/>
<dbReference type="InterPro" id="IPR008183">
    <property type="entry name" value="Aldose_1/G6P_1-epimerase"/>
</dbReference>
<accession>A0A0S2JYK3</accession>
<evidence type="ECO:0000256" key="12">
    <source>
        <dbReference type="PIRSR" id="PIRSR005096-3"/>
    </source>
</evidence>
<dbReference type="InterPro" id="IPR015443">
    <property type="entry name" value="Aldose_1-epimerase"/>
</dbReference>
<comment type="similarity">
    <text evidence="3">Belongs to the aldose epimerase family.</text>
</comment>
<proteinExistence type="inferred from homology"/>
<dbReference type="Proteomes" id="UP000061457">
    <property type="component" value="Chromosome I"/>
</dbReference>
<dbReference type="InterPro" id="IPR018052">
    <property type="entry name" value="Ald1_epimerase_CS"/>
</dbReference>
<dbReference type="EC" id="5.1.3.3" evidence="4"/>
<evidence type="ECO:0000256" key="9">
    <source>
        <dbReference type="ARBA" id="ARBA00033373"/>
    </source>
</evidence>
<name>A0A0S2JYK3_9GAMM</name>
<evidence type="ECO:0000313" key="14">
    <source>
        <dbReference type="Proteomes" id="UP000061457"/>
    </source>
</evidence>
<dbReference type="GO" id="GO:0033499">
    <property type="term" value="P:galactose catabolic process via UDP-galactose, Leloir pathway"/>
    <property type="evidence" value="ECO:0007669"/>
    <property type="project" value="TreeGrafter"/>
</dbReference>
<evidence type="ECO:0000256" key="10">
    <source>
        <dbReference type="PIRSR" id="PIRSR005096-1"/>
    </source>
</evidence>
<evidence type="ECO:0000256" key="8">
    <source>
        <dbReference type="ARBA" id="ARBA00032300"/>
    </source>
</evidence>
<dbReference type="GO" id="GO:0006006">
    <property type="term" value="P:glucose metabolic process"/>
    <property type="evidence" value="ECO:0007669"/>
    <property type="project" value="TreeGrafter"/>
</dbReference>
<dbReference type="CDD" id="cd09019">
    <property type="entry name" value="galactose_mutarotase_like"/>
    <property type="match status" value="1"/>
</dbReference>
<organism evidence="13 14">
    <name type="scientific">Pseudoalteromonas phenolica</name>
    <dbReference type="NCBI Taxonomy" id="161398"/>
    <lineage>
        <taxon>Bacteria</taxon>
        <taxon>Pseudomonadati</taxon>
        <taxon>Pseudomonadota</taxon>
        <taxon>Gammaproteobacteria</taxon>
        <taxon>Alteromonadales</taxon>
        <taxon>Pseudoalteromonadaceae</taxon>
        <taxon>Pseudoalteromonas</taxon>
    </lineage>
</organism>
<dbReference type="GO" id="GO:0004034">
    <property type="term" value="F:aldose 1-epimerase activity"/>
    <property type="evidence" value="ECO:0007669"/>
    <property type="project" value="UniProtKB-EC"/>
</dbReference>
<feature type="binding site" evidence="12">
    <location>
        <begin position="162"/>
        <end position="164"/>
    </location>
    <ligand>
        <name>beta-D-galactose</name>
        <dbReference type="ChEBI" id="CHEBI:27667"/>
    </ligand>
</feature>
<feature type="binding site" evidence="12">
    <location>
        <begin position="65"/>
        <end position="66"/>
    </location>
    <ligand>
        <name>beta-D-galactose</name>
        <dbReference type="ChEBI" id="CHEBI:27667"/>
    </ligand>
</feature>
<comment type="catalytic activity">
    <reaction evidence="1">
        <text>alpha-D-glucose = beta-D-glucose</text>
        <dbReference type="Rhea" id="RHEA:10264"/>
        <dbReference type="ChEBI" id="CHEBI:15903"/>
        <dbReference type="ChEBI" id="CHEBI:17925"/>
        <dbReference type="EC" id="5.1.3.3"/>
    </reaction>
</comment>
<evidence type="ECO:0000256" key="3">
    <source>
        <dbReference type="ARBA" id="ARBA00006206"/>
    </source>
</evidence>
<dbReference type="InterPro" id="IPR014718">
    <property type="entry name" value="GH-type_carb-bd"/>
</dbReference>
<gene>
    <name evidence="13" type="ORF">PP2015_707</name>
</gene>
<dbReference type="UniPathway" id="UPA00242"/>
<protein>
    <recommendedName>
        <fullName evidence="5">Aldose 1-epimerase</fullName>
        <ecNumber evidence="4">5.1.3.3</ecNumber>
    </recommendedName>
    <alternativeName>
        <fullName evidence="9">Galactose mutarotase</fullName>
    </alternativeName>
    <alternativeName>
        <fullName evidence="8">Type-1 mutarotase</fullName>
    </alternativeName>
</protein>
<dbReference type="SUPFAM" id="SSF74650">
    <property type="entry name" value="Galactose mutarotase-like"/>
    <property type="match status" value="1"/>
</dbReference>
<dbReference type="PIRSF" id="PIRSF005096">
    <property type="entry name" value="GALM"/>
    <property type="match status" value="1"/>
</dbReference>
<dbReference type="OrthoDB" id="9779408at2"/>
<feature type="binding site" evidence="11">
    <location>
        <position position="225"/>
    </location>
    <ligand>
        <name>beta-D-galactose</name>
        <dbReference type="ChEBI" id="CHEBI:27667"/>
    </ligand>
</feature>
<evidence type="ECO:0000313" key="13">
    <source>
        <dbReference type="EMBL" id="ALO41226.1"/>
    </source>
</evidence>
<sequence length="318" mass="35983">MKQTLITLKNNNGMQVVVSDFGARLCSIIFPTCHGSKEMLMRYQNESQFVDDPFYVGAICGRVANRIGRGRFSYDGHTYQYSQNDGEHCLHGGAQSIDKRFWYIAEKSHSSVTLTLRSEDGDNGFAGNVNIQVIYRLSEDNKLEIEICANTDKTTPLNLTNHAYFNLAERSTLDLELCIDAELVLEKDADNIPTGKQLEVDNSELLTSKFDFREPKPLQQVDGLDHYFVFHKAIQGMRLVAQLVSKNNSVRMSVFSDQNGLQCYMGGFLSAPFTPYSGVCLELHNFPDALNHEQFDSILVQPEQQYKNTMILSFTELD</sequence>
<dbReference type="KEGG" id="pphe:PP2015_707"/>
<feature type="active site" description="Proton acceptor" evidence="10">
    <location>
        <position position="282"/>
    </location>
</feature>
<evidence type="ECO:0000256" key="4">
    <source>
        <dbReference type="ARBA" id="ARBA00013185"/>
    </source>
</evidence>
<evidence type="ECO:0000256" key="2">
    <source>
        <dbReference type="ARBA" id="ARBA00005028"/>
    </source>
</evidence>
<dbReference type="STRING" id="161398.PP2015_707"/>
<dbReference type="Pfam" id="PF01263">
    <property type="entry name" value="Aldose_epim"/>
    <property type="match status" value="1"/>
</dbReference>
<dbReference type="Gene3D" id="2.70.98.10">
    <property type="match status" value="1"/>
</dbReference>